<keyword evidence="2" id="KW-1185">Reference proteome</keyword>
<dbReference type="Proteomes" id="UP001497516">
    <property type="component" value="Chromosome 10"/>
</dbReference>
<evidence type="ECO:0000313" key="2">
    <source>
        <dbReference type="Proteomes" id="UP001497516"/>
    </source>
</evidence>
<accession>A0AAV2CS65</accession>
<gene>
    <name evidence="1" type="ORF">LTRI10_LOCUS6496</name>
</gene>
<evidence type="ECO:0000313" key="1">
    <source>
        <dbReference type="EMBL" id="CAL1358976.1"/>
    </source>
</evidence>
<dbReference type="EMBL" id="OZ034814">
    <property type="protein sequence ID" value="CAL1358976.1"/>
    <property type="molecule type" value="Genomic_DNA"/>
</dbReference>
<reference evidence="1 2" key="1">
    <citation type="submission" date="2024-04" db="EMBL/GenBank/DDBJ databases">
        <authorList>
            <person name="Fracassetti M."/>
        </authorList>
    </citation>
    <scope>NUCLEOTIDE SEQUENCE [LARGE SCALE GENOMIC DNA]</scope>
</reference>
<name>A0AAV2CS65_9ROSI</name>
<organism evidence="1 2">
    <name type="scientific">Linum trigynum</name>
    <dbReference type="NCBI Taxonomy" id="586398"/>
    <lineage>
        <taxon>Eukaryota</taxon>
        <taxon>Viridiplantae</taxon>
        <taxon>Streptophyta</taxon>
        <taxon>Embryophyta</taxon>
        <taxon>Tracheophyta</taxon>
        <taxon>Spermatophyta</taxon>
        <taxon>Magnoliopsida</taxon>
        <taxon>eudicotyledons</taxon>
        <taxon>Gunneridae</taxon>
        <taxon>Pentapetalae</taxon>
        <taxon>rosids</taxon>
        <taxon>fabids</taxon>
        <taxon>Malpighiales</taxon>
        <taxon>Linaceae</taxon>
        <taxon>Linum</taxon>
    </lineage>
</organism>
<protein>
    <submittedName>
        <fullName evidence="1">Uncharacterized protein</fullName>
    </submittedName>
</protein>
<proteinExistence type="predicted"/>
<sequence length="97" mass="10520">MGQLKVDFGLTMAKPKIDFGLTEGQPNVDLGLTEGQPNGGFGRRREGRLTFLARTDGDCWRWGRRRRLLATALRAKTATAGDDAAGRRRVGCGDAAD</sequence>
<dbReference type="AlphaFoldDB" id="A0AAV2CS65"/>